<dbReference type="Proteomes" id="UP000245783">
    <property type="component" value="Unassembled WGS sequence"/>
</dbReference>
<evidence type="ECO:0000313" key="3">
    <source>
        <dbReference type="Proteomes" id="UP000245783"/>
    </source>
</evidence>
<feature type="compositionally biased region" description="Basic and acidic residues" evidence="1">
    <location>
        <begin position="165"/>
        <end position="177"/>
    </location>
</feature>
<gene>
    <name evidence="2" type="ORF">IE81DRAFT_224100</name>
</gene>
<sequence length="177" mass="19812">MRNSPLSREDPIAVVHTGSVNYECRATSQAGSQERITRAAALRHKRSKRCMPYVPQFVIAGPWAEPVRGSNWRTILRPWASASSSQPVANIACPAVNNLIASDRATAQLAKNSTHRQSNAAGRLKRIHDLINVDQHLLFSDCHGRLTRHCKRKESVSNPTISEQGFRDDGDRRHETR</sequence>
<keyword evidence="3" id="KW-1185">Reference proteome</keyword>
<proteinExistence type="predicted"/>
<evidence type="ECO:0000313" key="2">
    <source>
        <dbReference type="EMBL" id="PWN44968.1"/>
    </source>
</evidence>
<accession>A0A316W758</accession>
<dbReference type="EMBL" id="KZ819357">
    <property type="protein sequence ID" value="PWN44968.1"/>
    <property type="molecule type" value="Genomic_DNA"/>
</dbReference>
<dbReference type="GeneID" id="37032940"/>
<evidence type="ECO:0000256" key="1">
    <source>
        <dbReference type="SAM" id="MobiDB-lite"/>
    </source>
</evidence>
<organism evidence="2 3">
    <name type="scientific">Ceraceosorus guamensis</name>
    <dbReference type="NCBI Taxonomy" id="1522189"/>
    <lineage>
        <taxon>Eukaryota</taxon>
        <taxon>Fungi</taxon>
        <taxon>Dikarya</taxon>
        <taxon>Basidiomycota</taxon>
        <taxon>Ustilaginomycotina</taxon>
        <taxon>Exobasidiomycetes</taxon>
        <taxon>Ceraceosorales</taxon>
        <taxon>Ceraceosoraceae</taxon>
        <taxon>Ceraceosorus</taxon>
    </lineage>
</organism>
<protein>
    <submittedName>
        <fullName evidence="2">Uncharacterized protein</fullName>
    </submittedName>
</protein>
<dbReference type="RefSeq" id="XP_025372128.1">
    <property type="nucleotide sequence ID" value="XM_025511070.1"/>
</dbReference>
<dbReference type="InParanoid" id="A0A316W758"/>
<dbReference type="AlphaFoldDB" id="A0A316W758"/>
<reference evidence="2 3" key="1">
    <citation type="journal article" date="2018" name="Mol. Biol. Evol.">
        <title>Broad Genomic Sampling Reveals a Smut Pathogenic Ancestry of the Fungal Clade Ustilaginomycotina.</title>
        <authorList>
            <person name="Kijpornyongpan T."/>
            <person name="Mondo S.J."/>
            <person name="Barry K."/>
            <person name="Sandor L."/>
            <person name="Lee J."/>
            <person name="Lipzen A."/>
            <person name="Pangilinan J."/>
            <person name="LaButti K."/>
            <person name="Hainaut M."/>
            <person name="Henrissat B."/>
            <person name="Grigoriev I.V."/>
            <person name="Spatafora J.W."/>
            <person name="Aime M.C."/>
        </authorList>
    </citation>
    <scope>NUCLEOTIDE SEQUENCE [LARGE SCALE GENOMIC DNA]</scope>
    <source>
        <strain evidence="2 3">MCA 4658</strain>
    </source>
</reference>
<name>A0A316W758_9BASI</name>
<feature type="region of interest" description="Disordered" evidence="1">
    <location>
        <begin position="152"/>
        <end position="177"/>
    </location>
</feature>